<sequence>CFASEVLAAESVACLNKALCRLKDIWEEIGIPEDQRLQRTDVVKKHIKGLLDMMIAEEENLKERLLKSIEMCRKELDVLCRELHLTSFEEEEGSTVLQLEKDIRTRLEVMLKQKNQRMQELKALKEQDQDLCDILCSDSYCIDSDAVPTLEQLDHFRHHIANLVAEKERRRSEFVGIKRQIILCMEELDHLPDTSFERDVVCEDEEAFCLSTENIASLKLLLTQLQERKAQNEAVCAAYRSQIQELWDRLQVPQEERDVFSEHMLSSRKRNMEALQTEAERLQELKLQNIKNVIEAIRVELASYWDKCFFSTEQRGAFAPYSDDDYTEDLLSLHDAEILRVKQHYEDHKELFEGVDKWQETWSLYLELEKKATDPSRFTNRGGNLLKEEKQRADLQKSLPKLERKLKTQIDVWEQEQGREFLVNGQKFLQYVEEQWELYRLEKEREKQDRQLKKSKQTEEDMLYGTIPRTPSKRRLLGTNTPGKTRKFNATSISSGTSNSTMRSACGGTLCYSPVSRPPLSGGKQGHLARTPGHGKPPRTGLLERNKENICHLNGTALSGALRTAASPQRNFSINSVASTYSEFARELSKASKSNYKTGILNSTITHNCI</sequence>
<dbReference type="GO" id="GO:0005737">
    <property type="term" value="C:cytoplasm"/>
    <property type="evidence" value="ECO:0000318"/>
    <property type="project" value="GO_Central"/>
</dbReference>
<feature type="coiled-coil region" evidence="1">
    <location>
        <begin position="104"/>
        <end position="131"/>
    </location>
</feature>
<feature type="region of interest" description="Disordered" evidence="2">
    <location>
        <begin position="519"/>
        <end position="540"/>
    </location>
</feature>
<dbReference type="Gene3D" id="1.20.58.1520">
    <property type="match status" value="1"/>
</dbReference>
<dbReference type="GO" id="GO:0008017">
    <property type="term" value="F:microtubule binding"/>
    <property type="evidence" value="ECO:0000318"/>
    <property type="project" value="GO_Central"/>
</dbReference>
<evidence type="ECO:0000256" key="2">
    <source>
        <dbReference type="SAM" id="MobiDB-lite"/>
    </source>
</evidence>
<dbReference type="InParanoid" id="W5N9V3"/>
<protein>
    <submittedName>
        <fullName evidence="3">Protein regulator of cytokinesis 1a</fullName>
    </submittedName>
</protein>
<feature type="compositionally biased region" description="Polar residues" evidence="2">
    <location>
        <begin position="478"/>
        <end position="500"/>
    </location>
</feature>
<dbReference type="PANTHER" id="PTHR19321:SF1">
    <property type="entry name" value="PROTEIN REGULATOR OF CYTOKINESIS 1"/>
    <property type="match status" value="1"/>
</dbReference>
<dbReference type="AlphaFoldDB" id="W5N9V3"/>
<reference evidence="4" key="1">
    <citation type="submission" date="2011-12" db="EMBL/GenBank/DDBJ databases">
        <title>The Draft Genome of Lepisosteus oculatus.</title>
        <authorList>
            <consortium name="The Broad Institute Genome Assembly &amp; Analysis Group"/>
            <consortium name="Computational R&amp;D Group"/>
            <consortium name="and Sequencing Platform"/>
            <person name="Di Palma F."/>
            <person name="Alfoldi J."/>
            <person name="Johnson J."/>
            <person name="Berlin A."/>
            <person name="Gnerre S."/>
            <person name="Jaffe D."/>
            <person name="MacCallum I."/>
            <person name="Young S."/>
            <person name="Walker B.J."/>
            <person name="Lander E.S."/>
            <person name="Lindblad-Toh K."/>
        </authorList>
    </citation>
    <scope>NUCLEOTIDE SEQUENCE [LARGE SCALE GENOMIC DNA]</scope>
</reference>
<evidence type="ECO:0000313" key="3">
    <source>
        <dbReference type="Ensembl" id="ENSLOCP00000017412.1"/>
    </source>
</evidence>
<keyword evidence="4" id="KW-1185">Reference proteome</keyword>
<dbReference type="InterPro" id="IPR007145">
    <property type="entry name" value="MAP65_Ase1_PRC1"/>
</dbReference>
<dbReference type="PANTHER" id="PTHR19321">
    <property type="entry name" value="PROTEIN REGULATOR OF CYTOKINESIS 1 PRC1-RELATED"/>
    <property type="match status" value="1"/>
</dbReference>
<dbReference type="eggNOG" id="KOG4302">
    <property type="taxonomic scope" value="Eukaryota"/>
</dbReference>
<dbReference type="EMBL" id="AHAT01024789">
    <property type="status" value="NOT_ANNOTATED_CDS"/>
    <property type="molecule type" value="Genomic_DNA"/>
</dbReference>
<feature type="coiled-coil region" evidence="1">
    <location>
        <begin position="265"/>
        <end position="292"/>
    </location>
</feature>
<dbReference type="GO" id="GO:0005819">
    <property type="term" value="C:spindle"/>
    <property type="evidence" value="ECO:0000318"/>
    <property type="project" value="GO_Central"/>
</dbReference>
<keyword evidence="1" id="KW-0175">Coiled coil</keyword>
<dbReference type="Ensembl" id="ENSLOCT00000017443.1">
    <property type="protein sequence ID" value="ENSLOCP00000017412.1"/>
    <property type="gene ID" value="ENSLOCG00000014132.1"/>
</dbReference>
<name>W5N9V3_LEPOC</name>
<dbReference type="GeneTree" id="ENSGT00390000009453"/>
<proteinExistence type="predicted"/>
<reference evidence="3" key="3">
    <citation type="submission" date="2025-09" db="UniProtKB">
        <authorList>
            <consortium name="Ensembl"/>
        </authorList>
    </citation>
    <scope>IDENTIFICATION</scope>
</reference>
<dbReference type="Bgee" id="ENSLOCG00000014132">
    <property type="expression patterns" value="Expressed in ovary and 12 other cell types or tissues"/>
</dbReference>
<organism evidence="3 4">
    <name type="scientific">Lepisosteus oculatus</name>
    <name type="common">Spotted gar</name>
    <dbReference type="NCBI Taxonomy" id="7918"/>
    <lineage>
        <taxon>Eukaryota</taxon>
        <taxon>Metazoa</taxon>
        <taxon>Chordata</taxon>
        <taxon>Craniata</taxon>
        <taxon>Vertebrata</taxon>
        <taxon>Euteleostomi</taxon>
        <taxon>Actinopterygii</taxon>
        <taxon>Neopterygii</taxon>
        <taxon>Holostei</taxon>
        <taxon>Semionotiformes</taxon>
        <taxon>Lepisosteidae</taxon>
        <taxon>Lepisosteus</taxon>
    </lineage>
</organism>
<dbReference type="GO" id="GO:0051256">
    <property type="term" value="P:mitotic spindle midzone assembly"/>
    <property type="evidence" value="ECO:0000318"/>
    <property type="project" value="GO_Central"/>
</dbReference>
<dbReference type="HOGENOM" id="CLU_022964_1_0_1"/>
<dbReference type="GO" id="GO:0000226">
    <property type="term" value="P:microtubule cytoskeleton organization"/>
    <property type="evidence" value="ECO:0000318"/>
    <property type="project" value="GO_Central"/>
</dbReference>
<dbReference type="OMA" id="QLHGIYD"/>
<dbReference type="Proteomes" id="UP000018468">
    <property type="component" value="Linkage group LG3"/>
</dbReference>
<reference evidence="3" key="2">
    <citation type="submission" date="2025-08" db="UniProtKB">
        <authorList>
            <consortium name="Ensembl"/>
        </authorList>
    </citation>
    <scope>IDENTIFICATION</scope>
</reference>
<evidence type="ECO:0000313" key="4">
    <source>
        <dbReference type="Proteomes" id="UP000018468"/>
    </source>
</evidence>
<feature type="region of interest" description="Disordered" evidence="2">
    <location>
        <begin position="469"/>
        <end position="500"/>
    </location>
</feature>
<dbReference type="Pfam" id="PF03999">
    <property type="entry name" value="MAP65_ASE1"/>
    <property type="match status" value="1"/>
</dbReference>
<dbReference type="STRING" id="7918.ENSLOCP00000017412"/>
<dbReference type="GO" id="GO:1990023">
    <property type="term" value="C:mitotic spindle midzone"/>
    <property type="evidence" value="ECO:0000318"/>
    <property type="project" value="GO_Central"/>
</dbReference>
<evidence type="ECO:0000256" key="1">
    <source>
        <dbReference type="SAM" id="Coils"/>
    </source>
</evidence>
<accession>W5N9V3</accession>